<organism evidence="2 3">
    <name type="scientific">Trichogramma kaykai</name>
    <dbReference type="NCBI Taxonomy" id="54128"/>
    <lineage>
        <taxon>Eukaryota</taxon>
        <taxon>Metazoa</taxon>
        <taxon>Ecdysozoa</taxon>
        <taxon>Arthropoda</taxon>
        <taxon>Hexapoda</taxon>
        <taxon>Insecta</taxon>
        <taxon>Pterygota</taxon>
        <taxon>Neoptera</taxon>
        <taxon>Endopterygota</taxon>
        <taxon>Hymenoptera</taxon>
        <taxon>Apocrita</taxon>
        <taxon>Proctotrupomorpha</taxon>
        <taxon>Chalcidoidea</taxon>
        <taxon>Trichogrammatidae</taxon>
        <taxon>Trichogramma</taxon>
    </lineage>
</organism>
<dbReference type="AlphaFoldDB" id="A0ABD2XBJ1"/>
<dbReference type="EMBL" id="JBJJXI010000066">
    <property type="protein sequence ID" value="KAL3397383.1"/>
    <property type="molecule type" value="Genomic_DNA"/>
</dbReference>
<comment type="caution">
    <text evidence="2">The sequence shown here is derived from an EMBL/GenBank/DDBJ whole genome shotgun (WGS) entry which is preliminary data.</text>
</comment>
<evidence type="ECO:0000313" key="2">
    <source>
        <dbReference type="EMBL" id="KAL3402496.1"/>
    </source>
</evidence>
<proteinExistence type="predicted"/>
<protein>
    <submittedName>
        <fullName evidence="2">Uncharacterized protein</fullName>
    </submittedName>
</protein>
<dbReference type="EMBL" id="JBJJXI010000034">
    <property type="protein sequence ID" value="KAL3402496.1"/>
    <property type="molecule type" value="Genomic_DNA"/>
</dbReference>
<name>A0ABD2XBJ1_9HYME</name>
<dbReference type="Pfam" id="PF11277">
    <property type="entry name" value="Med24_N"/>
    <property type="match status" value="1"/>
</dbReference>
<dbReference type="Proteomes" id="UP001627154">
    <property type="component" value="Unassembled WGS sequence"/>
</dbReference>
<evidence type="ECO:0000313" key="1">
    <source>
        <dbReference type="EMBL" id="KAL3397383.1"/>
    </source>
</evidence>
<gene>
    <name evidence="2" type="ORF">TKK_004448</name>
    <name evidence="1" type="ORF">TKK_008945</name>
</gene>
<keyword evidence="3" id="KW-1185">Reference proteome</keyword>
<sequence>MDLELLLAAYLFALLKPMNMVQQFLTPVNIDERQDNFKERSSLMFQIIRKMQYEIHPPTQSKTRVLSVSSQYRFQKSNSGTTSTDLARNLSTWLG</sequence>
<reference evidence="2 3" key="1">
    <citation type="journal article" date="2024" name="bioRxiv">
        <title>A reference genome for Trichogramma kaykai: A tiny desert-dwelling parasitoid wasp with competing sex-ratio distorters.</title>
        <authorList>
            <person name="Culotta J."/>
            <person name="Lindsey A.R."/>
        </authorList>
    </citation>
    <scope>NUCLEOTIDE SEQUENCE [LARGE SCALE GENOMIC DNA]</scope>
    <source>
        <strain evidence="1 3">KSX58</strain>
        <tissue evidence="2">Whole organism</tissue>
    </source>
</reference>
<dbReference type="InterPro" id="IPR021429">
    <property type="entry name" value="Mediator_Med24"/>
</dbReference>
<evidence type="ECO:0000313" key="3">
    <source>
        <dbReference type="Proteomes" id="UP001627154"/>
    </source>
</evidence>
<accession>A0ABD2XBJ1</accession>